<protein>
    <submittedName>
        <fullName evidence="1">Uncharacterized protein</fullName>
    </submittedName>
</protein>
<accession>A0A2T4C664</accession>
<evidence type="ECO:0000313" key="2">
    <source>
        <dbReference type="Proteomes" id="UP000240760"/>
    </source>
</evidence>
<dbReference type="EMBL" id="KZ679131">
    <property type="protein sequence ID" value="PTB77043.1"/>
    <property type="molecule type" value="Genomic_DNA"/>
</dbReference>
<proteinExistence type="predicted"/>
<reference evidence="1 2" key="1">
    <citation type="submission" date="2016-07" db="EMBL/GenBank/DDBJ databases">
        <title>Multiple horizontal gene transfer events from other fungi enriched the ability of initially mycotrophic Trichoderma (Ascomycota) to feed on dead plant biomass.</title>
        <authorList>
            <consortium name="DOE Joint Genome Institute"/>
            <person name="Aerts A."/>
            <person name="Atanasova L."/>
            <person name="Chenthamara K."/>
            <person name="Zhang J."/>
            <person name="Grujic M."/>
            <person name="Henrissat B."/>
            <person name="Kuo A."/>
            <person name="Salamov A."/>
            <person name="Lipzen A."/>
            <person name="Labutti K."/>
            <person name="Barry K."/>
            <person name="Miao Y."/>
            <person name="Rahimi M.J."/>
            <person name="Shen Q."/>
            <person name="Grigoriev I.V."/>
            <person name="Kubicek C.P."/>
            <person name="Druzhinina I.S."/>
        </authorList>
    </citation>
    <scope>NUCLEOTIDE SEQUENCE [LARGE SCALE GENOMIC DNA]</scope>
    <source>
        <strain evidence="1 2">ATCC 18648</strain>
    </source>
</reference>
<name>A0A2T4C664_TRILO</name>
<dbReference type="AlphaFoldDB" id="A0A2T4C664"/>
<evidence type="ECO:0000313" key="1">
    <source>
        <dbReference type="EMBL" id="PTB77043.1"/>
    </source>
</evidence>
<dbReference type="Proteomes" id="UP000240760">
    <property type="component" value="Unassembled WGS sequence"/>
</dbReference>
<organism evidence="1 2">
    <name type="scientific">Trichoderma longibrachiatum ATCC 18648</name>
    <dbReference type="NCBI Taxonomy" id="983965"/>
    <lineage>
        <taxon>Eukaryota</taxon>
        <taxon>Fungi</taxon>
        <taxon>Dikarya</taxon>
        <taxon>Ascomycota</taxon>
        <taxon>Pezizomycotina</taxon>
        <taxon>Sordariomycetes</taxon>
        <taxon>Hypocreomycetidae</taxon>
        <taxon>Hypocreales</taxon>
        <taxon>Hypocreaceae</taxon>
        <taxon>Trichoderma</taxon>
    </lineage>
</organism>
<gene>
    <name evidence="1" type="ORF">M440DRAFT_309926</name>
</gene>
<keyword evidence="2" id="KW-1185">Reference proteome</keyword>
<sequence length="152" mass="16788">MRASPTLGAVCDLLRSVLHPFFTSPILNRLLAIYRHFLSTFIQPCAGPHRYPFFTSASISIYTQILKPKLDPSLDNTTQLNSKHHATFYPLPGSPRLCLGGYGSPVQPLPTKLFRRLCACQRCASSAAAHPLQLEAGRHFSAVAISLHRPHV</sequence>